<dbReference type="OrthoDB" id="2507857at2759"/>
<protein>
    <submittedName>
        <fullName evidence="2">Uncharacterized protein</fullName>
    </submittedName>
</protein>
<keyword evidence="3" id="KW-1185">Reference proteome</keyword>
<organism evidence="2 3">
    <name type="scientific">Cronartium quercuum f. sp. fusiforme G11</name>
    <dbReference type="NCBI Taxonomy" id="708437"/>
    <lineage>
        <taxon>Eukaryota</taxon>
        <taxon>Fungi</taxon>
        <taxon>Dikarya</taxon>
        <taxon>Basidiomycota</taxon>
        <taxon>Pucciniomycotina</taxon>
        <taxon>Pucciniomycetes</taxon>
        <taxon>Pucciniales</taxon>
        <taxon>Coleosporiaceae</taxon>
        <taxon>Cronartium</taxon>
    </lineage>
</organism>
<sequence>MAANPVPTNKIPLPHFLNLPLPTIPIYPQSQSNIKLPNPPSGSSPLIFKLTLSADQFAELVRMDAEVEEGEEGGVRVEFESGGKGQLHLSPTSVLPLAPPRSGPPRLNKPEEIYQHSQQPGPGRQPLSGLIRIPTGTPTFEVVLPPPPPPPPPIITAPPSEPIPTRPVVPTPVTSSEQHQKERLAGQRLKEKRLEEERKKKEKQMVVLEDAPVIPATAKKGRPKGKAATTKAVTERAKVKAVASKATKAASKSTSKATPVPAALPVRRALPGSQTGKQLASEHNSLYHTSSTPIVIPAPPPAPLPPAPVPAPSPPTTYKRSSSNKRGKKTSSASDETTTTNGQADSSTAITKLSASTALSSLSEESDDPVRNLNKPADASVAVKPLASSVSTEESDAQPLARKTKPASKVNGTGVAKLTGSSLSEESDALVTRKLKTPAPSTVANLAATASCLSEESDPRPPTSTITNNNARKSKPTRPGSGTPIVPLPNKQKTGSIGPTTKKNALSSDAGLSKAPSPAPTNQKKKTAYKSSATVESDEGDEEEEEAEVIVGPTKKRKIVGDGERVVKHQRTNGTKERSSPMVKGVKANPAPVAASVDETRAKISRPSTVVLKKVSVVEKTPTIEKPTAAENVAAAERVRSPSLVVPAAASQSSQPNGGMLGKKKRPAEDTNGTAPSPSAAGVTVTQEAKRVKPTLPTIKKIKPAAGAGVNGTSENDGSQHHQPVVKKKKKKRQVDFTSSEEEIPIAVPPAATPAVVAPSAPTASVPAAPVTVPKLERTRLPGEVVLPSFKRHTTQQSIPPPPPRLIEDRRQPDDRSDRSYHERPYGSRYPDDRPPSRQTLERPPSRQTDDRDRYQTRYHDERGRYDRATSRTPQDRDRDRDRAPSRQPDSRGFDDRSPLRQNDSRGFDDRPPSRQNPRPSPSRDDRYLRPYDDRPPNRHPDERYLRVSEDRDRASSRQPEDRYHYNNSRERERGNSRQPEEKYHSHHSTDRSISKPDEDHYTNLSRSITTTTTTIDKTNLTNEPPPNFRRISVPSLSSSESDQPDNSNQERSYERLRLKHFRLNAHYGFITNKLENFKMIINQNHYNYDQNQNNKSSLNLNDIKELIKERLGLENELEILRGSLISFSNKQNNNHNNHNHHHHTNVIT</sequence>
<evidence type="ECO:0000313" key="3">
    <source>
        <dbReference type="Proteomes" id="UP000886653"/>
    </source>
</evidence>
<feature type="region of interest" description="Disordered" evidence="1">
    <location>
        <begin position="81"/>
        <end position="429"/>
    </location>
</feature>
<feature type="compositionally biased region" description="Basic and acidic residues" evidence="1">
    <location>
        <begin position="922"/>
        <end position="1002"/>
    </location>
</feature>
<feature type="compositionally biased region" description="Low complexity" evidence="1">
    <location>
        <begin position="753"/>
        <end position="774"/>
    </location>
</feature>
<dbReference type="Proteomes" id="UP000886653">
    <property type="component" value="Unassembled WGS sequence"/>
</dbReference>
<feature type="compositionally biased region" description="Pro residues" evidence="1">
    <location>
        <begin position="144"/>
        <end position="170"/>
    </location>
</feature>
<evidence type="ECO:0000313" key="2">
    <source>
        <dbReference type="EMBL" id="KAG0145044.1"/>
    </source>
</evidence>
<proteinExistence type="predicted"/>
<dbReference type="EMBL" id="MU167284">
    <property type="protein sequence ID" value="KAG0145044.1"/>
    <property type="molecule type" value="Genomic_DNA"/>
</dbReference>
<dbReference type="AlphaFoldDB" id="A0A9P6TAW1"/>
<feature type="compositionally biased region" description="Low complexity" evidence="1">
    <location>
        <begin position="1003"/>
        <end position="1022"/>
    </location>
</feature>
<gene>
    <name evidence="2" type="ORF">CROQUDRAFT_659241</name>
</gene>
<feature type="compositionally biased region" description="Acidic residues" evidence="1">
    <location>
        <begin position="536"/>
        <end position="548"/>
    </location>
</feature>
<name>A0A9P6TAW1_9BASI</name>
<comment type="caution">
    <text evidence="2">The sequence shown here is derived from an EMBL/GenBank/DDBJ whole genome shotgun (WGS) entry which is preliminary data.</text>
</comment>
<evidence type="ECO:0000256" key="1">
    <source>
        <dbReference type="SAM" id="MobiDB-lite"/>
    </source>
</evidence>
<accession>A0A9P6TAW1</accession>
<feature type="compositionally biased region" description="Basic and acidic residues" evidence="1">
    <location>
        <begin position="806"/>
        <end position="913"/>
    </location>
</feature>
<feature type="region of interest" description="Disordered" evidence="1">
    <location>
        <begin position="645"/>
        <end position="1052"/>
    </location>
</feature>
<feature type="compositionally biased region" description="Low complexity" evidence="1">
    <location>
        <begin position="240"/>
        <end position="258"/>
    </location>
</feature>
<feature type="compositionally biased region" description="Polar residues" evidence="1">
    <location>
        <begin position="330"/>
        <end position="345"/>
    </location>
</feature>
<feature type="compositionally biased region" description="Pro residues" evidence="1">
    <location>
        <begin position="296"/>
        <end position="315"/>
    </location>
</feature>
<feature type="compositionally biased region" description="Basic residues" evidence="1">
    <location>
        <begin position="724"/>
        <end position="733"/>
    </location>
</feature>
<reference evidence="2" key="1">
    <citation type="submission" date="2013-11" db="EMBL/GenBank/DDBJ databases">
        <title>Genome sequence of the fusiform rust pathogen reveals effectors for host alternation and coevolution with pine.</title>
        <authorList>
            <consortium name="DOE Joint Genome Institute"/>
            <person name="Smith K."/>
            <person name="Pendleton A."/>
            <person name="Kubisiak T."/>
            <person name="Anderson C."/>
            <person name="Salamov A."/>
            <person name="Aerts A."/>
            <person name="Riley R."/>
            <person name="Clum A."/>
            <person name="Lindquist E."/>
            <person name="Ence D."/>
            <person name="Campbell M."/>
            <person name="Kronenberg Z."/>
            <person name="Feau N."/>
            <person name="Dhillon B."/>
            <person name="Hamelin R."/>
            <person name="Burleigh J."/>
            <person name="Smith J."/>
            <person name="Yandell M."/>
            <person name="Nelson C."/>
            <person name="Grigoriev I."/>
            <person name="Davis J."/>
        </authorList>
    </citation>
    <scope>NUCLEOTIDE SEQUENCE</scope>
    <source>
        <strain evidence="2">G11</strain>
    </source>
</reference>
<feature type="compositionally biased region" description="Polar residues" evidence="1">
    <location>
        <begin position="272"/>
        <end position="288"/>
    </location>
</feature>
<feature type="compositionally biased region" description="Low complexity" evidence="1">
    <location>
        <begin position="346"/>
        <end position="363"/>
    </location>
</feature>
<feature type="region of interest" description="Disordered" evidence="1">
    <location>
        <begin position="450"/>
        <end position="600"/>
    </location>
</feature>
<feature type="compositionally biased region" description="Polar residues" evidence="1">
    <location>
        <begin position="491"/>
        <end position="507"/>
    </location>
</feature>
<feature type="compositionally biased region" description="Basic and acidic residues" evidence="1">
    <location>
        <begin position="178"/>
        <end position="199"/>
    </location>
</feature>
<feature type="compositionally biased region" description="Polar residues" evidence="1">
    <location>
        <begin position="1035"/>
        <end position="1051"/>
    </location>
</feature>